<dbReference type="AlphaFoldDB" id="A0A2H0V495"/>
<proteinExistence type="predicted"/>
<accession>A0A2H0V495</accession>
<sequence length="125" mass="15110">MITYKYSFVEDFRWSYRTIKNLKWLKSKKLIIFYPNVFRMIFLWIKKPKTDFQVDMNITCYWIHAGTWGAYTPPDKIFICPWEIDKTGGLERVIKHEVTHLKLSDKTESLTHDEKEAYVNRHSSI</sequence>
<dbReference type="Proteomes" id="UP000229901">
    <property type="component" value="Unassembled WGS sequence"/>
</dbReference>
<comment type="caution">
    <text evidence="1">The sequence shown here is derived from an EMBL/GenBank/DDBJ whole genome shotgun (WGS) entry which is preliminary data.</text>
</comment>
<name>A0A2H0V495_9BACT</name>
<evidence type="ECO:0000313" key="1">
    <source>
        <dbReference type="EMBL" id="PIR93926.1"/>
    </source>
</evidence>
<gene>
    <name evidence="1" type="ORF">COT97_04015</name>
</gene>
<reference evidence="2" key="1">
    <citation type="submission" date="2017-09" db="EMBL/GenBank/DDBJ databases">
        <title>Depth-based differentiation of microbial function through sediment-hosted aquifers and enrichment of novel symbionts in the deep terrestrial subsurface.</title>
        <authorList>
            <person name="Probst A.J."/>
            <person name="Ladd B."/>
            <person name="Jarett J.K."/>
            <person name="Geller-Mcgrath D.E."/>
            <person name="Sieber C.M.K."/>
            <person name="Emerson J.B."/>
            <person name="Anantharaman K."/>
            <person name="Thomas B.C."/>
            <person name="Malmstrom R."/>
            <person name="Stieglmeier M."/>
            <person name="Klingl A."/>
            <person name="Woyke T."/>
            <person name="Ryan C.M."/>
            <person name="Banfield J.F."/>
        </authorList>
    </citation>
    <scope>NUCLEOTIDE SEQUENCE [LARGE SCALE GENOMIC DNA]</scope>
</reference>
<protein>
    <submittedName>
        <fullName evidence="1">Uncharacterized protein</fullName>
    </submittedName>
</protein>
<evidence type="ECO:0000313" key="2">
    <source>
        <dbReference type="Proteomes" id="UP000229901"/>
    </source>
</evidence>
<organism evidence="1 2">
    <name type="scientific">Candidatus Falkowbacteria bacterium CG10_big_fil_rev_8_21_14_0_10_39_11</name>
    <dbReference type="NCBI Taxonomy" id="1974565"/>
    <lineage>
        <taxon>Bacteria</taxon>
        <taxon>Candidatus Falkowiibacteriota</taxon>
    </lineage>
</organism>
<dbReference type="EMBL" id="PFAP01000030">
    <property type="protein sequence ID" value="PIR93926.1"/>
    <property type="molecule type" value="Genomic_DNA"/>
</dbReference>